<evidence type="ECO:0000313" key="2">
    <source>
        <dbReference type="EMBL" id="STO96221.1"/>
    </source>
</evidence>
<keyword evidence="1" id="KW-1133">Transmembrane helix</keyword>
<sequence>MNDDRLFEIFMSGVSSGVKVVIFLALIYYFLRFLEWGSERIAKARSRKDEGDKNVEI</sequence>
<dbReference type="RefSeq" id="WP_181814105.1">
    <property type="nucleotide sequence ID" value="NZ_UGHV01000001.1"/>
</dbReference>
<proteinExistence type="predicted"/>
<dbReference type="AlphaFoldDB" id="A0A377J187"/>
<keyword evidence="1" id="KW-0812">Transmembrane</keyword>
<evidence type="ECO:0000256" key="1">
    <source>
        <dbReference type="SAM" id="Phobius"/>
    </source>
</evidence>
<gene>
    <name evidence="2" type="ORF">NCTC12410_00030</name>
    <name evidence="3" type="ORF">NCTC12410_00095</name>
</gene>
<keyword evidence="1" id="KW-0472">Membrane</keyword>
<evidence type="ECO:0000313" key="4">
    <source>
        <dbReference type="Proteomes" id="UP000254841"/>
    </source>
</evidence>
<protein>
    <submittedName>
        <fullName evidence="2">Uncharacterized protein</fullName>
    </submittedName>
</protein>
<feature type="transmembrane region" description="Helical" evidence="1">
    <location>
        <begin position="6"/>
        <end position="31"/>
    </location>
</feature>
<organism evidence="2 4">
    <name type="scientific">Helicobacter canis</name>
    <dbReference type="NCBI Taxonomy" id="29419"/>
    <lineage>
        <taxon>Bacteria</taxon>
        <taxon>Pseudomonadati</taxon>
        <taxon>Campylobacterota</taxon>
        <taxon>Epsilonproteobacteria</taxon>
        <taxon>Campylobacterales</taxon>
        <taxon>Helicobacteraceae</taxon>
        <taxon>Helicobacter</taxon>
    </lineage>
</organism>
<evidence type="ECO:0000313" key="3">
    <source>
        <dbReference type="EMBL" id="STO96286.1"/>
    </source>
</evidence>
<dbReference type="Proteomes" id="UP000254841">
    <property type="component" value="Unassembled WGS sequence"/>
</dbReference>
<dbReference type="EMBL" id="UGHV01000001">
    <property type="protein sequence ID" value="STO96286.1"/>
    <property type="molecule type" value="Genomic_DNA"/>
</dbReference>
<accession>A0A377J187</accession>
<name>A0A377J187_9HELI</name>
<reference evidence="2 4" key="1">
    <citation type="submission" date="2018-06" db="EMBL/GenBank/DDBJ databases">
        <authorList>
            <consortium name="Pathogen Informatics"/>
            <person name="Doyle S."/>
        </authorList>
    </citation>
    <scope>NUCLEOTIDE SEQUENCE [LARGE SCALE GENOMIC DNA]</scope>
    <source>
        <strain evidence="2 4">NCTC12410</strain>
    </source>
</reference>
<dbReference type="EMBL" id="UGHV01000001">
    <property type="protein sequence ID" value="STO96221.1"/>
    <property type="molecule type" value="Genomic_DNA"/>
</dbReference>